<evidence type="ECO:0000313" key="15">
    <source>
        <dbReference type="Ensembl" id="ENSXCOP00000024140.1"/>
    </source>
</evidence>
<dbReference type="InterPro" id="IPR052105">
    <property type="entry name" value="MGAT5_Glycosyltransferase"/>
</dbReference>
<evidence type="ECO:0000256" key="10">
    <source>
        <dbReference type="ARBA" id="ARBA00023034"/>
    </source>
</evidence>
<keyword evidence="7" id="KW-0812">Transmembrane</keyword>
<sequence>IFDIRPVKKIAHRNVGLLEGTSVYWRVYAINTCLALILHKLLHQCSVGWRPSASGTAELLSWPTIQINIVSFQWMRARWTSDPCYAFYGVDGSDCSFLIYLSEVEWFCPPLPWRNQTSLSFMRRRIRRLSAQWASAARRLDEKLRSLWREQKRILVHVGFLTEESGDVFSPKVLKGGPLGEMVQWADILTALHVLGHDVKISVSLKELHGFLGVPPGRGSCPLTGPLPFDLIYTDYHGLQQMKQHMGLSLRKHKCHIRVIDTFGTEPAYNHEEYATLHGYRTNWGYWNLHGQQYMTMFPHTPDNSFMGFVAEELNETEKMLIQRNKVNNMAVVYGKDASMWKVSMTPTFGNVSSQHPYAEEYIGRPHVITIDFNNSEVKTFLVEPFLPYEYTCEGMLERVHAYIQNQDFCSSFPSWPPLTALRLLTSLQGQSCVEACQSEGLICEPALHLSEKDIIKLRVESEMNHLFPAFSAEHAECSLQQDPLLFSCAGSSPKYQRLCPCRDYRKGQVALCRDCL</sequence>
<feature type="domain" description="Glycosyltransferase family 18 catalytic" evidence="14">
    <location>
        <begin position="116"/>
        <end position="343"/>
    </location>
</feature>
<keyword evidence="8" id="KW-0735">Signal-anchor</keyword>
<keyword evidence="9" id="KW-1133">Transmembrane helix</keyword>
<dbReference type="GO" id="GO:0030144">
    <property type="term" value="F:alpha-1,6-mannosylglycoprotein 6-beta-N-acetylglucosaminyltransferase activity"/>
    <property type="evidence" value="ECO:0007669"/>
    <property type="project" value="UniProtKB-EC"/>
</dbReference>
<comment type="similarity">
    <text evidence="3">Belongs to the glycosyltransferase 18 family.</text>
</comment>
<keyword evidence="16" id="KW-1185">Reference proteome</keyword>
<keyword evidence="5" id="KW-0328">Glycosyltransferase</keyword>
<dbReference type="Ensembl" id="ENSXCOT00000024429.1">
    <property type="protein sequence ID" value="ENSXCOP00000024140.1"/>
    <property type="gene ID" value="ENSXCOG00000018022.1"/>
</dbReference>
<dbReference type="GeneTree" id="ENSGT00940000153470"/>
<evidence type="ECO:0000256" key="13">
    <source>
        <dbReference type="ARBA" id="ARBA00048243"/>
    </source>
</evidence>
<protein>
    <recommendedName>
        <fullName evidence="4">alpha-1,6-mannosyl-glycoprotein 6-beta-N-acetylglucosaminyltransferase</fullName>
        <ecNumber evidence="4">2.4.1.155</ecNumber>
    </recommendedName>
</protein>
<dbReference type="Pfam" id="PF15024">
    <property type="entry name" value="Glyco_transf_18"/>
    <property type="match status" value="2"/>
</dbReference>
<dbReference type="AlphaFoldDB" id="A0A3B5MKM2"/>
<evidence type="ECO:0000256" key="2">
    <source>
        <dbReference type="ARBA" id="ARBA00004922"/>
    </source>
</evidence>
<name>A0A3B5MKM2_9TELE</name>
<comment type="subcellular location">
    <subcellularLocation>
        <location evidence="1">Golgi apparatus membrane</location>
        <topology evidence="1">Single-pass type II membrane protein</topology>
    </subcellularLocation>
</comment>
<organism evidence="15 16">
    <name type="scientific">Xiphophorus couchianus</name>
    <name type="common">Monterrey platyfish</name>
    <dbReference type="NCBI Taxonomy" id="32473"/>
    <lineage>
        <taxon>Eukaryota</taxon>
        <taxon>Metazoa</taxon>
        <taxon>Chordata</taxon>
        <taxon>Craniata</taxon>
        <taxon>Vertebrata</taxon>
        <taxon>Euteleostomi</taxon>
        <taxon>Actinopterygii</taxon>
        <taxon>Neopterygii</taxon>
        <taxon>Teleostei</taxon>
        <taxon>Neoteleostei</taxon>
        <taxon>Acanthomorphata</taxon>
        <taxon>Ovalentaria</taxon>
        <taxon>Atherinomorphae</taxon>
        <taxon>Cyprinodontiformes</taxon>
        <taxon>Poeciliidae</taxon>
        <taxon>Poeciliinae</taxon>
        <taxon>Xiphophorus</taxon>
    </lineage>
</organism>
<dbReference type="PANTHER" id="PTHR15075">
    <property type="entry name" value="ALPHA-MANNOSIDE BETA-1,6-N-ACETYLGLUCOSAMINYLTRANSFERASE"/>
    <property type="match status" value="1"/>
</dbReference>
<evidence type="ECO:0000256" key="9">
    <source>
        <dbReference type="ARBA" id="ARBA00022989"/>
    </source>
</evidence>
<keyword evidence="12" id="KW-0325">Glycoprotein</keyword>
<comment type="catalytic activity">
    <reaction evidence="13">
        <text>N(4)-{beta-D-GlcNAc-(1-&gt;2)-[beta-D-GlcNAc-(1-&gt;4)]-alpha-D-Man-(1-&gt;3)-[beta-D-GlcNAc-(1-&gt;2)-alpha-D-Man-(1-&gt;6)]-beta-D-Man-(1-&gt;4)-beta-D-GlcNAc-(1-&gt;4)-beta-D-GlcNAc}-L-asparaginyl-[protein] + UDP-N-acetyl-alpha-D-glucosamine = N(4)-{beta-D-GlcNAc-(1-&gt;2)-[beta-D-GlcNAc-(1-&gt;4)]-alpha-D-Man-(1-&gt;3)-[beta-D-GlcNAc-(1-&gt;2)-[beta-D-GlcNAc-(1-&gt;6)]-alpha-D-Man-(1-&gt;6)]-beta-D-Man-(1-&gt;4)-beta-D-GlcNAc-(1-&gt;4)-beta-D-GlcNAc}-L-asparaginyl-[protein] + UDP + H(+)</text>
        <dbReference type="Rhea" id="RHEA:16921"/>
        <dbReference type="Rhea" id="RHEA-COMP:14374"/>
        <dbReference type="Rhea" id="RHEA-COMP:14377"/>
        <dbReference type="ChEBI" id="CHEBI:15378"/>
        <dbReference type="ChEBI" id="CHEBI:57705"/>
        <dbReference type="ChEBI" id="CHEBI:58223"/>
        <dbReference type="ChEBI" id="CHEBI:139507"/>
        <dbReference type="ChEBI" id="CHEBI:139510"/>
        <dbReference type="EC" id="2.4.1.155"/>
    </reaction>
</comment>
<evidence type="ECO:0000256" key="3">
    <source>
        <dbReference type="ARBA" id="ARBA00007477"/>
    </source>
</evidence>
<dbReference type="GO" id="GO:0006487">
    <property type="term" value="P:protein N-linked glycosylation"/>
    <property type="evidence" value="ECO:0007669"/>
    <property type="project" value="TreeGrafter"/>
</dbReference>
<keyword evidence="11" id="KW-0472">Membrane</keyword>
<dbReference type="UniPathway" id="UPA00378"/>
<accession>A0A3B5MKM2</accession>
<evidence type="ECO:0000256" key="1">
    <source>
        <dbReference type="ARBA" id="ARBA00004323"/>
    </source>
</evidence>
<proteinExistence type="inferred from homology"/>
<dbReference type="STRING" id="32473.ENSXCOP00000024140"/>
<feature type="domain" description="Glycosyltransferase family 18 catalytic" evidence="14">
    <location>
        <begin position="346"/>
        <end position="502"/>
    </location>
</feature>
<reference evidence="15" key="1">
    <citation type="submission" date="2025-08" db="UniProtKB">
        <authorList>
            <consortium name="Ensembl"/>
        </authorList>
    </citation>
    <scope>IDENTIFICATION</scope>
</reference>
<dbReference type="Proteomes" id="UP000261380">
    <property type="component" value="Unplaced"/>
</dbReference>
<reference evidence="15" key="2">
    <citation type="submission" date="2025-09" db="UniProtKB">
        <authorList>
            <consortium name="Ensembl"/>
        </authorList>
    </citation>
    <scope>IDENTIFICATION</scope>
</reference>
<dbReference type="PANTHER" id="PTHR15075:SF6">
    <property type="entry name" value="ALPHA-1,6-MANNOSYLGLYCOPROTEIN 6-BETA-N-ACETYLGLUCOSAMINYLTRANSFERASE B"/>
    <property type="match status" value="1"/>
</dbReference>
<evidence type="ECO:0000256" key="6">
    <source>
        <dbReference type="ARBA" id="ARBA00022679"/>
    </source>
</evidence>
<keyword evidence="6" id="KW-0808">Transferase</keyword>
<dbReference type="InterPro" id="IPR026116">
    <property type="entry name" value="GT18_cat"/>
</dbReference>
<comment type="pathway">
    <text evidence="2">Protein modification; protein glycosylation.</text>
</comment>
<keyword evidence="10" id="KW-0333">Golgi apparatus</keyword>
<evidence type="ECO:0000313" key="16">
    <source>
        <dbReference type="Proteomes" id="UP000261380"/>
    </source>
</evidence>
<dbReference type="GO" id="GO:0000139">
    <property type="term" value="C:Golgi membrane"/>
    <property type="evidence" value="ECO:0007669"/>
    <property type="project" value="UniProtKB-SubCell"/>
</dbReference>
<evidence type="ECO:0000256" key="11">
    <source>
        <dbReference type="ARBA" id="ARBA00023136"/>
    </source>
</evidence>
<evidence type="ECO:0000256" key="4">
    <source>
        <dbReference type="ARBA" id="ARBA00012671"/>
    </source>
</evidence>
<evidence type="ECO:0000259" key="14">
    <source>
        <dbReference type="Pfam" id="PF15024"/>
    </source>
</evidence>
<evidence type="ECO:0000256" key="12">
    <source>
        <dbReference type="ARBA" id="ARBA00023180"/>
    </source>
</evidence>
<evidence type="ECO:0000256" key="7">
    <source>
        <dbReference type="ARBA" id="ARBA00022692"/>
    </source>
</evidence>
<dbReference type="EC" id="2.4.1.155" evidence="4"/>
<evidence type="ECO:0000256" key="8">
    <source>
        <dbReference type="ARBA" id="ARBA00022968"/>
    </source>
</evidence>
<evidence type="ECO:0000256" key="5">
    <source>
        <dbReference type="ARBA" id="ARBA00022676"/>
    </source>
</evidence>